<dbReference type="Pfam" id="PF06032">
    <property type="entry name" value="S-Me-THD_N"/>
    <property type="match status" value="1"/>
</dbReference>
<proteinExistence type="predicted"/>
<dbReference type="InterPro" id="IPR010318">
    <property type="entry name" value="S-Me-THD_N"/>
</dbReference>
<sequence length="485" mass="53814">MYDRVKEGEEIVVQLLQTLLLQPDLQRWVTSRMSMVSITDSLSTCIDKLRLNNRDLPLILVGEGNIIVGKQSKFGGIFEIIVPDNFDVANAVGAAMTSVYKVVDYDQFVFRQVHYNNEHEQTEKKTRQRLFQSIAIANGALPGSLTVVEMEDVALTYIPGNASRIKIKIVGKLDVSDDFDELVITDTSIKTLVEKTSEQQSEKQKYSTSGVELSEVEHCMVIEEPYIEDESGEWILSEYDVACLEIGAGIMSCGGGLNPHIGKLIALQALQNGKKIRVESPKRFLKTIDAVNNLIVPLILKGAPLIHYEKLISGNETSGALQCLQDLYDDGRALENQGNQDISYIDDYTYSTGNSRNTTVGGKSIVAIMTIEIRDMNCLDSFVAGAELGLPVLDCDGMRRAFPEIQMFTQFIYGCKLYPATLAGDKGRRAVVLNKWAVVAELLCHIIKDEVEKYTVKHTISHAWKIGDTVLRARAGHVSPVQAFL</sequence>
<organism evidence="2 3">
    <name type="scientific">Mya arenaria</name>
    <name type="common">Soft-shell clam</name>
    <dbReference type="NCBI Taxonomy" id="6604"/>
    <lineage>
        <taxon>Eukaryota</taxon>
        <taxon>Metazoa</taxon>
        <taxon>Spiralia</taxon>
        <taxon>Lophotrochozoa</taxon>
        <taxon>Mollusca</taxon>
        <taxon>Bivalvia</taxon>
        <taxon>Autobranchia</taxon>
        <taxon>Heteroconchia</taxon>
        <taxon>Euheterodonta</taxon>
        <taxon>Imparidentia</taxon>
        <taxon>Neoheterodontei</taxon>
        <taxon>Myida</taxon>
        <taxon>Myoidea</taxon>
        <taxon>Myidae</taxon>
        <taxon>Mya</taxon>
    </lineage>
</organism>
<keyword evidence="3" id="KW-1185">Reference proteome</keyword>
<dbReference type="InterPro" id="IPR027479">
    <property type="entry name" value="S-Me-THD_N_sf"/>
</dbReference>
<evidence type="ECO:0000313" key="3">
    <source>
        <dbReference type="Proteomes" id="UP001164746"/>
    </source>
</evidence>
<accession>A0ABY7EVK0</accession>
<dbReference type="Gene3D" id="3.40.1610.10">
    <property type="entry name" value="CV3147-like domain"/>
    <property type="match status" value="1"/>
</dbReference>
<name>A0ABY7EVK0_MYAAR</name>
<evidence type="ECO:0000259" key="1">
    <source>
        <dbReference type="Pfam" id="PF06032"/>
    </source>
</evidence>
<dbReference type="SUPFAM" id="SSF160991">
    <property type="entry name" value="CV3147-like"/>
    <property type="match status" value="1"/>
</dbReference>
<feature type="domain" description="S-Me-THD N-terminal" evidence="1">
    <location>
        <begin position="240"/>
        <end position="432"/>
    </location>
</feature>
<dbReference type="Proteomes" id="UP001164746">
    <property type="component" value="Chromosome 8"/>
</dbReference>
<dbReference type="EMBL" id="CP111019">
    <property type="protein sequence ID" value="WAR12741.1"/>
    <property type="molecule type" value="Genomic_DNA"/>
</dbReference>
<gene>
    <name evidence="2" type="ORF">MAR_026921</name>
</gene>
<evidence type="ECO:0000313" key="2">
    <source>
        <dbReference type="EMBL" id="WAR12741.1"/>
    </source>
</evidence>
<reference evidence="2" key="1">
    <citation type="submission" date="2022-11" db="EMBL/GenBank/DDBJ databases">
        <title>Centuries of genome instability and evolution in soft-shell clam transmissible cancer (bioRxiv).</title>
        <authorList>
            <person name="Hart S.F.M."/>
            <person name="Yonemitsu M.A."/>
            <person name="Giersch R.M."/>
            <person name="Beal B.F."/>
            <person name="Arriagada G."/>
            <person name="Davis B.W."/>
            <person name="Ostrander E.A."/>
            <person name="Goff S.P."/>
            <person name="Metzger M.J."/>
        </authorList>
    </citation>
    <scope>NUCLEOTIDE SEQUENCE</scope>
    <source>
        <strain evidence="2">MELC-2E11</strain>
        <tissue evidence="2">Siphon/mantle</tissue>
    </source>
</reference>
<protein>
    <recommendedName>
        <fullName evidence="1">S-Me-THD N-terminal domain-containing protein</fullName>
    </recommendedName>
</protein>